<dbReference type="Pfam" id="PF00535">
    <property type="entry name" value="Glycos_transf_2"/>
    <property type="match status" value="1"/>
</dbReference>
<dbReference type="InterPro" id="IPR001173">
    <property type="entry name" value="Glyco_trans_2-like"/>
</dbReference>
<feature type="domain" description="Glycosyltransferase 2-like" evidence="1">
    <location>
        <begin position="6"/>
        <end position="119"/>
    </location>
</feature>
<organism evidence="2 3">
    <name type="scientific">Roseococcus suduntuyensis</name>
    <dbReference type="NCBI Taxonomy" id="455361"/>
    <lineage>
        <taxon>Bacteria</taxon>
        <taxon>Pseudomonadati</taxon>
        <taxon>Pseudomonadota</taxon>
        <taxon>Alphaproteobacteria</taxon>
        <taxon>Acetobacterales</taxon>
        <taxon>Roseomonadaceae</taxon>
        <taxon>Roseococcus</taxon>
    </lineage>
</organism>
<reference evidence="2 3" key="1">
    <citation type="submission" date="2020-08" db="EMBL/GenBank/DDBJ databases">
        <title>Genomic Encyclopedia of Type Strains, Phase IV (KMG-IV): sequencing the most valuable type-strain genomes for metagenomic binning, comparative biology and taxonomic classification.</title>
        <authorList>
            <person name="Goeker M."/>
        </authorList>
    </citation>
    <scope>NUCLEOTIDE SEQUENCE [LARGE SCALE GENOMIC DNA]</scope>
    <source>
        <strain evidence="2 3">DSM 19979</strain>
    </source>
</reference>
<keyword evidence="3" id="KW-1185">Reference proteome</keyword>
<proteinExistence type="predicted"/>
<dbReference type="Proteomes" id="UP000553193">
    <property type="component" value="Unassembled WGS sequence"/>
</dbReference>
<evidence type="ECO:0000259" key="1">
    <source>
        <dbReference type="Pfam" id="PF00535"/>
    </source>
</evidence>
<protein>
    <recommendedName>
        <fullName evidence="1">Glycosyltransferase 2-like domain-containing protein</fullName>
    </recommendedName>
</protein>
<evidence type="ECO:0000313" key="2">
    <source>
        <dbReference type="EMBL" id="MBB3899884.1"/>
    </source>
</evidence>
<dbReference type="InterPro" id="IPR029044">
    <property type="entry name" value="Nucleotide-diphossugar_trans"/>
</dbReference>
<name>A0A840AIA5_9PROT</name>
<accession>A0A840AIA5</accession>
<dbReference type="RefSeq" id="WP_184386096.1">
    <property type="nucleotide sequence ID" value="NZ_JACIDJ010000007.1"/>
</dbReference>
<comment type="caution">
    <text evidence="2">The sequence shown here is derived from an EMBL/GenBank/DDBJ whole genome shotgun (WGS) entry which is preliminary data.</text>
</comment>
<gene>
    <name evidence="2" type="ORF">GGQ83_003351</name>
</gene>
<dbReference type="SUPFAM" id="SSF53448">
    <property type="entry name" value="Nucleotide-diphospho-sugar transferases"/>
    <property type="match status" value="1"/>
</dbReference>
<dbReference type="EMBL" id="JACIDJ010000007">
    <property type="protein sequence ID" value="MBB3899884.1"/>
    <property type="molecule type" value="Genomic_DNA"/>
</dbReference>
<dbReference type="AlphaFoldDB" id="A0A840AIA5"/>
<evidence type="ECO:0000313" key="3">
    <source>
        <dbReference type="Proteomes" id="UP000553193"/>
    </source>
</evidence>
<dbReference type="CDD" id="cd00761">
    <property type="entry name" value="Glyco_tranf_GTA_type"/>
    <property type="match status" value="1"/>
</dbReference>
<dbReference type="Gene3D" id="3.90.550.10">
    <property type="entry name" value="Spore Coat Polysaccharide Biosynthesis Protein SpsA, Chain A"/>
    <property type="match status" value="1"/>
</dbReference>
<sequence>MSEIGVILPVHREGLLAEASFACALDAARAAAGHGIGVTITVVADRADAATRALLPGWAARGATLLESEAGDLGLARNAAIAATPARFIALLDGDDLWAEGWLTAALAAARADPRRIVWHPEASLYFGAGDPRWLLHPDMEHPEFDPAQLWLRNSWNALCFAPREIFLDIPYRPTDLSGGFGYEDWNWNMNTLRQGVLHKVVPGTLHLLRQKAVSLVRSTAAAGALVIQPGTG</sequence>